<organism evidence="2 3">
    <name type="scientific">Pyrenophora seminiperda CCB06</name>
    <dbReference type="NCBI Taxonomy" id="1302712"/>
    <lineage>
        <taxon>Eukaryota</taxon>
        <taxon>Fungi</taxon>
        <taxon>Dikarya</taxon>
        <taxon>Ascomycota</taxon>
        <taxon>Pezizomycotina</taxon>
        <taxon>Dothideomycetes</taxon>
        <taxon>Pleosporomycetidae</taxon>
        <taxon>Pleosporales</taxon>
        <taxon>Pleosporineae</taxon>
        <taxon>Pleosporaceae</taxon>
        <taxon>Pyrenophora</taxon>
    </lineage>
</organism>
<feature type="chain" id="PRO_5018145795" evidence="1">
    <location>
        <begin position="17"/>
        <end position="127"/>
    </location>
</feature>
<keyword evidence="1" id="KW-0732">Signal</keyword>
<reference evidence="2 3" key="1">
    <citation type="journal article" date="2014" name="PLoS ONE">
        <title>De novo Genome Assembly of the Fungal Plant Pathogen Pyrenophora semeniperda.</title>
        <authorList>
            <person name="Soliai M.M."/>
            <person name="Meyer S.E."/>
            <person name="Udall J.A."/>
            <person name="Elzinga D.E."/>
            <person name="Hermansen R.A."/>
            <person name="Bodily P.M."/>
            <person name="Hart A.A."/>
            <person name="Coleman C.E."/>
        </authorList>
    </citation>
    <scope>NUCLEOTIDE SEQUENCE [LARGE SCALE GENOMIC DNA]</scope>
    <source>
        <strain evidence="2 3">CCB06</strain>
        <tissue evidence="2">Mycelium</tissue>
    </source>
</reference>
<dbReference type="AlphaFoldDB" id="A0A3M7MJE5"/>
<evidence type="ECO:0000256" key="1">
    <source>
        <dbReference type="SAM" id="SignalP"/>
    </source>
</evidence>
<evidence type="ECO:0000313" key="3">
    <source>
        <dbReference type="Proteomes" id="UP000265663"/>
    </source>
</evidence>
<proteinExistence type="predicted"/>
<dbReference type="EMBL" id="KE747844">
    <property type="protein sequence ID" value="RMZ74479.1"/>
    <property type="molecule type" value="Genomic_DNA"/>
</dbReference>
<protein>
    <submittedName>
        <fullName evidence="2">Uncharacterized protein</fullName>
    </submittedName>
</protein>
<dbReference type="OrthoDB" id="3754992at2759"/>
<feature type="signal peptide" evidence="1">
    <location>
        <begin position="1"/>
        <end position="16"/>
    </location>
</feature>
<accession>A0A3M7MJE5</accession>
<evidence type="ECO:0000313" key="2">
    <source>
        <dbReference type="EMBL" id="RMZ74479.1"/>
    </source>
</evidence>
<sequence length="127" mass="14071">MKLLSSLLSLAALTAAMPPSWIKNSQSNFAVEPIVVQRDGDCDNSRKWCFDEVAWGKGIGYQPLLHTYCSAEYERDALSCHGCMRQPFPTDECAAAPAAWNSAFGCVNGEYAFAYRCENWCKEGQCV</sequence>
<name>A0A3M7MJE5_9PLEO</name>
<gene>
    <name evidence="2" type="ORF">GMOD_00003524</name>
</gene>
<dbReference type="Proteomes" id="UP000265663">
    <property type="component" value="Unassembled WGS sequence"/>
</dbReference>
<keyword evidence="3" id="KW-1185">Reference proteome</keyword>